<evidence type="ECO:0000313" key="2">
    <source>
        <dbReference type="EMBL" id="MEJ8826081.1"/>
    </source>
</evidence>
<dbReference type="EMBL" id="JBBKZV010000029">
    <property type="protein sequence ID" value="MEJ8826081.1"/>
    <property type="molecule type" value="Genomic_DNA"/>
</dbReference>
<reference evidence="2 3" key="1">
    <citation type="submission" date="2024-03" db="EMBL/GenBank/DDBJ databases">
        <title>Novel species of the genus Variovorax.</title>
        <authorList>
            <person name="Liu Q."/>
            <person name="Xin Y.-H."/>
        </authorList>
    </citation>
    <scope>NUCLEOTIDE SEQUENCE [LARGE SCALE GENOMIC DNA]</scope>
    <source>
        <strain evidence="2 3">KACC 18501</strain>
    </source>
</reference>
<feature type="region of interest" description="Disordered" evidence="1">
    <location>
        <begin position="72"/>
        <end position="112"/>
    </location>
</feature>
<proteinExistence type="predicted"/>
<comment type="caution">
    <text evidence="2">The sequence shown here is derived from an EMBL/GenBank/DDBJ whole genome shotgun (WGS) entry which is preliminary data.</text>
</comment>
<sequence>MLAGRCKVRRRAAAGTHDFACLEQLATPAEIGDEGAQDFQRAAEGQPAVAFRHHAAIHAETHRQRAQVELAPAPARRAVHPSASQREVGERGRRRRRAPPGQPAVGDLQGRQHRLDRVDQLIHRRRLRRAADVLAETHADLGFDDADDHPVASQRRGACPAQCREDRTTQRPCEAECRDRLRRAAELGAGHRAADQRQHALDMLVLQQVRLGGIHRIEARGQLCGRGLLPRLQHGIEKASCLFRTHAITSAPG</sequence>
<dbReference type="Proteomes" id="UP001363010">
    <property type="component" value="Unassembled WGS sequence"/>
</dbReference>
<accession>A0ABU8W7Q8</accession>
<organism evidence="2 3">
    <name type="scientific">Variovorax humicola</name>
    <dbReference type="NCBI Taxonomy" id="1769758"/>
    <lineage>
        <taxon>Bacteria</taxon>
        <taxon>Pseudomonadati</taxon>
        <taxon>Pseudomonadota</taxon>
        <taxon>Betaproteobacteria</taxon>
        <taxon>Burkholderiales</taxon>
        <taxon>Comamonadaceae</taxon>
        <taxon>Variovorax</taxon>
    </lineage>
</organism>
<keyword evidence="3" id="KW-1185">Reference proteome</keyword>
<evidence type="ECO:0000313" key="3">
    <source>
        <dbReference type="Proteomes" id="UP001363010"/>
    </source>
</evidence>
<name>A0ABU8W7Q8_9BURK</name>
<evidence type="ECO:0000256" key="1">
    <source>
        <dbReference type="SAM" id="MobiDB-lite"/>
    </source>
</evidence>
<gene>
    <name evidence="2" type="ORF">WKW80_29315</name>
</gene>
<protein>
    <submittedName>
        <fullName evidence="2">Uncharacterized protein</fullName>
    </submittedName>
</protein>